<feature type="region of interest" description="Disordered" evidence="1">
    <location>
        <begin position="55"/>
        <end position="85"/>
    </location>
</feature>
<sequence length="173" mass="18136">MVNSVGLREEASEVDVASDGPHFSLALCTEHVMSKAESDLKVMCDDAVGAVVESDQQTSSVAETLVPAEREPTESDVEPDMVPPSEPAFSNVVLAGSGPRVVCGSARHADWMAEILLPAAWEAKKSDVDSGMAQRFAPANTEAVKKVRCKAKAVASRAADGGDLLPAPECVED</sequence>
<dbReference type="EMBL" id="CAUYUJ010002225">
    <property type="protein sequence ID" value="CAK0799798.1"/>
    <property type="molecule type" value="Genomic_DNA"/>
</dbReference>
<evidence type="ECO:0000256" key="1">
    <source>
        <dbReference type="SAM" id="MobiDB-lite"/>
    </source>
</evidence>
<evidence type="ECO:0000313" key="3">
    <source>
        <dbReference type="Proteomes" id="UP001189429"/>
    </source>
</evidence>
<proteinExistence type="predicted"/>
<accession>A0ABN9Q2B3</accession>
<organism evidence="2 3">
    <name type="scientific">Prorocentrum cordatum</name>
    <dbReference type="NCBI Taxonomy" id="2364126"/>
    <lineage>
        <taxon>Eukaryota</taxon>
        <taxon>Sar</taxon>
        <taxon>Alveolata</taxon>
        <taxon>Dinophyceae</taxon>
        <taxon>Prorocentrales</taxon>
        <taxon>Prorocentraceae</taxon>
        <taxon>Prorocentrum</taxon>
    </lineage>
</organism>
<dbReference type="Proteomes" id="UP001189429">
    <property type="component" value="Unassembled WGS sequence"/>
</dbReference>
<keyword evidence="3" id="KW-1185">Reference proteome</keyword>
<reference evidence="2" key="1">
    <citation type="submission" date="2023-10" db="EMBL/GenBank/DDBJ databases">
        <authorList>
            <person name="Chen Y."/>
            <person name="Shah S."/>
            <person name="Dougan E. K."/>
            <person name="Thang M."/>
            <person name="Chan C."/>
        </authorList>
    </citation>
    <scope>NUCLEOTIDE SEQUENCE [LARGE SCALE GENOMIC DNA]</scope>
</reference>
<evidence type="ECO:0000313" key="2">
    <source>
        <dbReference type="EMBL" id="CAK0799798.1"/>
    </source>
</evidence>
<protein>
    <submittedName>
        <fullName evidence="2">Uncharacterized protein</fullName>
    </submittedName>
</protein>
<name>A0ABN9Q2B3_9DINO</name>
<comment type="caution">
    <text evidence="2">The sequence shown here is derived from an EMBL/GenBank/DDBJ whole genome shotgun (WGS) entry which is preliminary data.</text>
</comment>
<gene>
    <name evidence="2" type="ORF">PCOR1329_LOCUS8138</name>
</gene>
<feature type="non-terminal residue" evidence="2">
    <location>
        <position position="173"/>
    </location>
</feature>